<dbReference type="EMBL" id="CM043015">
    <property type="protein sequence ID" value="KAI4470664.1"/>
    <property type="molecule type" value="Genomic_DNA"/>
</dbReference>
<name>A0ACB9TUZ2_HOLOL</name>
<accession>A0ACB9TUZ2</accession>
<evidence type="ECO:0000313" key="1">
    <source>
        <dbReference type="EMBL" id="KAI4470664.1"/>
    </source>
</evidence>
<gene>
    <name evidence="1" type="ORF">MML48_1g01451</name>
</gene>
<comment type="caution">
    <text evidence="1">The sequence shown here is derived from an EMBL/GenBank/DDBJ whole genome shotgun (WGS) entry which is preliminary data.</text>
</comment>
<evidence type="ECO:0000313" key="2">
    <source>
        <dbReference type="Proteomes" id="UP001056778"/>
    </source>
</evidence>
<sequence>MNNKYEHISYFTASYINVCSRSDPNISKCWQKTVQELQPYLIKGIPEFNIPPVEPFIVESLRLSQGNSPTVNFEANLTNLNFYGGGNYYVPYANANLLESKVVNLGLTFPRLNATGKYIARGRVLLFQFEGEGTFKGEFSDVKMNGTWYFKIIEKKGAEYFIIDKETIDVEVAGSIVIQLEDLFRGNPQLTKNVNNAINENIDALYTDFKPLLTTTLSTVSRSYFNRVFELFPYDVLLPK</sequence>
<organism evidence="1 2">
    <name type="scientific">Holotrichia oblita</name>
    <name type="common">Chafer beetle</name>
    <dbReference type="NCBI Taxonomy" id="644536"/>
    <lineage>
        <taxon>Eukaryota</taxon>
        <taxon>Metazoa</taxon>
        <taxon>Ecdysozoa</taxon>
        <taxon>Arthropoda</taxon>
        <taxon>Hexapoda</taxon>
        <taxon>Insecta</taxon>
        <taxon>Pterygota</taxon>
        <taxon>Neoptera</taxon>
        <taxon>Endopterygota</taxon>
        <taxon>Coleoptera</taxon>
        <taxon>Polyphaga</taxon>
        <taxon>Scarabaeiformia</taxon>
        <taxon>Scarabaeidae</taxon>
        <taxon>Melolonthinae</taxon>
        <taxon>Holotrichia</taxon>
    </lineage>
</organism>
<proteinExistence type="predicted"/>
<keyword evidence="2" id="KW-1185">Reference proteome</keyword>
<dbReference type="Proteomes" id="UP001056778">
    <property type="component" value="Chromosome 1"/>
</dbReference>
<protein>
    <submittedName>
        <fullName evidence="1">Uncharacterized protein</fullName>
    </submittedName>
</protein>
<reference evidence="1" key="1">
    <citation type="submission" date="2022-04" db="EMBL/GenBank/DDBJ databases">
        <title>Chromosome-scale genome assembly of Holotrichia oblita Faldermann.</title>
        <authorList>
            <person name="Rongchong L."/>
        </authorList>
    </citation>
    <scope>NUCLEOTIDE SEQUENCE</scope>
    <source>
        <strain evidence="1">81SQS9</strain>
    </source>
</reference>